<name>A0A7S3L904_9STRA</name>
<evidence type="ECO:0000256" key="3">
    <source>
        <dbReference type="ARBA" id="ARBA00022723"/>
    </source>
</evidence>
<dbReference type="GO" id="GO:0010436">
    <property type="term" value="F:carotenoid dioxygenase activity"/>
    <property type="evidence" value="ECO:0007669"/>
    <property type="project" value="TreeGrafter"/>
</dbReference>
<feature type="signal peptide" evidence="6">
    <location>
        <begin position="1"/>
        <end position="21"/>
    </location>
</feature>
<dbReference type="PANTHER" id="PTHR10543">
    <property type="entry name" value="BETA-CAROTENE DIOXYGENASE"/>
    <property type="match status" value="1"/>
</dbReference>
<evidence type="ECO:0000313" key="7">
    <source>
        <dbReference type="EMBL" id="CAE0415406.1"/>
    </source>
</evidence>
<evidence type="ECO:0000256" key="6">
    <source>
        <dbReference type="SAM" id="SignalP"/>
    </source>
</evidence>
<keyword evidence="4" id="KW-0560">Oxidoreductase</keyword>
<dbReference type="GO" id="GO:0016121">
    <property type="term" value="P:carotene catabolic process"/>
    <property type="evidence" value="ECO:0007669"/>
    <property type="project" value="TreeGrafter"/>
</dbReference>
<dbReference type="InterPro" id="IPR004294">
    <property type="entry name" value="Carotenoid_Oase"/>
</dbReference>
<comment type="cofactor">
    <cofactor evidence="1">
        <name>Fe(2+)</name>
        <dbReference type="ChEBI" id="CHEBI:29033"/>
    </cofactor>
</comment>
<keyword evidence="6" id="KW-0732">Signal</keyword>
<evidence type="ECO:0000256" key="1">
    <source>
        <dbReference type="ARBA" id="ARBA00001954"/>
    </source>
</evidence>
<organism evidence="7">
    <name type="scientific">Amphora coffeiformis</name>
    <dbReference type="NCBI Taxonomy" id="265554"/>
    <lineage>
        <taxon>Eukaryota</taxon>
        <taxon>Sar</taxon>
        <taxon>Stramenopiles</taxon>
        <taxon>Ochrophyta</taxon>
        <taxon>Bacillariophyta</taxon>
        <taxon>Bacillariophyceae</taxon>
        <taxon>Bacillariophycidae</taxon>
        <taxon>Thalassiophysales</taxon>
        <taxon>Catenulaceae</taxon>
        <taxon>Amphora</taxon>
    </lineage>
</organism>
<dbReference type="GO" id="GO:0046872">
    <property type="term" value="F:metal ion binding"/>
    <property type="evidence" value="ECO:0007669"/>
    <property type="project" value="UniProtKB-KW"/>
</dbReference>
<evidence type="ECO:0000256" key="5">
    <source>
        <dbReference type="ARBA" id="ARBA00023004"/>
    </source>
</evidence>
<sequence>MGQFWSAVIMAVFFCLNPTVGFGSNSISFSQRLSSLRATVPSQEMSGVSKADSVNPDMKAYAAGYKTVFNEVSCQTCKPSVGEIPSDLLGSYYKTGPAMFSAGSLYPPKTALVKPKQRPVPDNEIPERMVRHPFEGDGGILGVTFSGDGTATIRYRYVRTVGLFKECKVGRKRYTGMEATREMGADCAGGLGNFDWQLPLFRHHLLPGLNKLRKNTSNTRPIFWGKRLMNLWEGGQPFKMDAVSLQTEGKSLLGGAIKKDDRPFGSKMVYDSVKNRALFYGVDQGSQVSEITIYEFDDKFRLVKDKAGRYTADVPGCAILNDMAATENFAIFVQPPLTASLQFVFARDPGKTLKLGDGPSMLHLIPRVDSKKAQMSLSIPIDSDFLIDGNLLFCNSYEDPDSGCLVIDAVRPEKAPSGGKLPEYPWVDTMDNYRAGAGKKGLWRYTVDLQSKKVSKERLVSSDVSFAVINPDKSTQRHRYIYYNVGALDDEASPPQGIGRYDAETGTAVSWMPETHQFCGEPKYAARSGEATAAEDDGYILSVLFDGKGQESELLIFSASRVEQGPITRIPLGFGIPHGTFGTFTNDPEATWSEDVISRRAKLTEKIEAQGSLWNEVKSDFAGLGLRLDDIDEYFPGLFD</sequence>
<feature type="chain" id="PRO_5031025204" evidence="6">
    <location>
        <begin position="22"/>
        <end position="640"/>
    </location>
</feature>
<reference evidence="7" key="1">
    <citation type="submission" date="2021-01" db="EMBL/GenBank/DDBJ databases">
        <authorList>
            <person name="Corre E."/>
            <person name="Pelletier E."/>
            <person name="Niang G."/>
            <person name="Scheremetjew M."/>
            <person name="Finn R."/>
            <person name="Kale V."/>
            <person name="Holt S."/>
            <person name="Cochrane G."/>
            <person name="Meng A."/>
            <person name="Brown T."/>
            <person name="Cohen L."/>
        </authorList>
    </citation>
    <scope>NUCLEOTIDE SEQUENCE</scope>
    <source>
        <strain evidence="7">CCMP127</strain>
    </source>
</reference>
<accession>A0A7S3L904</accession>
<dbReference type="EMBL" id="HBIM01015931">
    <property type="protein sequence ID" value="CAE0415406.1"/>
    <property type="molecule type" value="Transcribed_RNA"/>
</dbReference>
<gene>
    <name evidence="7" type="ORF">ACOF00016_LOCUS12520</name>
</gene>
<protein>
    <submittedName>
        <fullName evidence="7">Uncharacterized protein</fullName>
    </submittedName>
</protein>
<keyword evidence="5" id="KW-0408">Iron</keyword>
<dbReference type="PANTHER" id="PTHR10543:SF89">
    <property type="entry name" value="CAROTENOID 9,10(9',10')-CLEAVAGE DIOXYGENASE 1"/>
    <property type="match status" value="1"/>
</dbReference>
<proteinExistence type="inferred from homology"/>
<evidence type="ECO:0000256" key="4">
    <source>
        <dbReference type="ARBA" id="ARBA00023002"/>
    </source>
</evidence>
<evidence type="ECO:0000256" key="2">
    <source>
        <dbReference type="ARBA" id="ARBA00006787"/>
    </source>
</evidence>
<dbReference type="AlphaFoldDB" id="A0A7S3L904"/>
<dbReference type="Pfam" id="PF03055">
    <property type="entry name" value="RPE65"/>
    <property type="match status" value="1"/>
</dbReference>
<keyword evidence="3" id="KW-0479">Metal-binding</keyword>
<comment type="similarity">
    <text evidence="2">Belongs to the carotenoid oxygenase family.</text>
</comment>